<evidence type="ECO:0000313" key="5">
    <source>
        <dbReference type="Proteomes" id="UP000011087"/>
    </source>
</evidence>
<dbReference type="Gene3D" id="2.30.30.490">
    <property type="match status" value="1"/>
</dbReference>
<dbReference type="GO" id="GO:0003682">
    <property type="term" value="F:chromatin binding"/>
    <property type="evidence" value="ECO:0007669"/>
    <property type="project" value="InterPro"/>
</dbReference>
<feature type="compositionally biased region" description="Acidic residues" evidence="1">
    <location>
        <begin position="217"/>
        <end position="232"/>
    </location>
</feature>
<dbReference type="InterPro" id="IPR043151">
    <property type="entry name" value="BAH_sf"/>
</dbReference>
<feature type="domain" description="BAH" evidence="2">
    <location>
        <begin position="396"/>
        <end position="513"/>
    </location>
</feature>
<feature type="region of interest" description="Disordered" evidence="1">
    <location>
        <begin position="741"/>
        <end position="771"/>
    </location>
</feature>
<protein>
    <recommendedName>
        <fullName evidence="2">BAH domain-containing protein</fullName>
    </recommendedName>
</protein>
<dbReference type="PROSITE" id="PS51038">
    <property type="entry name" value="BAH"/>
    <property type="match status" value="1"/>
</dbReference>
<reference evidence="5" key="2">
    <citation type="submission" date="2012-11" db="EMBL/GenBank/DDBJ databases">
        <authorList>
            <person name="Kuo A."/>
            <person name="Curtis B.A."/>
            <person name="Tanifuji G."/>
            <person name="Burki F."/>
            <person name="Gruber A."/>
            <person name="Irimia M."/>
            <person name="Maruyama S."/>
            <person name="Arias M.C."/>
            <person name="Ball S.G."/>
            <person name="Gile G.H."/>
            <person name="Hirakawa Y."/>
            <person name="Hopkins J.F."/>
            <person name="Rensing S.A."/>
            <person name="Schmutz J."/>
            <person name="Symeonidi A."/>
            <person name="Elias M."/>
            <person name="Eveleigh R.J."/>
            <person name="Herman E.K."/>
            <person name="Klute M.J."/>
            <person name="Nakayama T."/>
            <person name="Obornik M."/>
            <person name="Reyes-Prieto A."/>
            <person name="Armbrust E.V."/>
            <person name="Aves S.J."/>
            <person name="Beiko R.G."/>
            <person name="Coutinho P."/>
            <person name="Dacks J.B."/>
            <person name="Durnford D.G."/>
            <person name="Fast N.M."/>
            <person name="Green B.R."/>
            <person name="Grisdale C."/>
            <person name="Hempe F."/>
            <person name="Henrissat B."/>
            <person name="Hoppner M.P."/>
            <person name="Ishida K.-I."/>
            <person name="Kim E."/>
            <person name="Koreny L."/>
            <person name="Kroth P.G."/>
            <person name="Liu Y."/>
            <person name="Malik S.-B."/>
            <person name="Maier U.G."/>
            <person name="McRose D."/>
            <person name="Mock T."/>
            <person name="Neilson J.A."/>
            <person name="Onodera N.T."/>
            <person name="Poole A.M."/>
            <person name="Pritham E.J."/>
            <person name="Richards T.A."/>
            <person name="Rocap G."/>
            <person name="Roy S.W."/>
            <person name="Sarai C."/>
            <person name="Schaack S."/>
            <person name="Shirato S."/>
            <person name="Slamovits C.H."/>
            <person name="Spencer D.F."/>
            <person name="Suzuki S."/>
            <person name="Worden A.Z."/>
            <person name="Zauner S."/>
            <person name="Barry K."/>
            <person name="Bell C."/>
            <person name="Bharti A.K."/>
            <person name="Crow J.A."/>
            <person name="Grimwood J."/>
            <person name="Kramer R."/>
            <person name="Lindquist E."/>
            <person name="Lucas S."/>
            <person name="Salamov A."/>
            <person name="McFadden G.I."/>
            <person name="Lane C.E."/>
            <person name="Keeling P.J."/>
            <person name="Gray M.W."/>
            <person name="Grigoriev I.V."/>
            <person name="Archibald J.M."/>
        </authorList>
    </citation>
    <scope>NUCLEOTIDE SEQUENCE</scope>
    <source>
        <strain evidence="5">CCMP2712</strain>
    </source>
</reference>
<sequence>MTIRKAKLQEHLRGRHVADYLHDELLYGEEASRRDRSDPFCSFLIARVSIPHDALPEDLVTAEACEGVSFVFRVSRAAGADGEVLVVVTERSSSLWSGLFLAFSLDSFMNARATPDETASRDLQIDDVDTHYGIPIVCDLRSCSQDADKLYKKTKFGIRFLSEPLPASAAQKQIFFVDEVPGLAQGIRMAISYESISERCIQDALQKSSAACSSENDSVEVLDERTESEDNLDISASESPQEYSPSEAEDVESSDCDKTSEREHLTSNAYHGDHNREGRNEEGAGEKEVDRIEKVGNGQEEDRGKEEKEKDGENARDLEAKEEEEEVKSQICEDVPADFQCDDLIVETSDEAARRARETELLVLKKIHSQFRWVGECVKEEKERKYYEAVMLKEEEKIGIGSTVKLIAPKGHPYFLARVLELWENVADGFKMMRCNWFYSSFEVHCSDPRHPKEVFASDHYDEQYLTTISTTCNIVHKSGIPPGELARFVKEENNFFYEQKYFPTKKLFVAVPQCKEIHVRQAKSGGADLSLKNTANPQPPRRTLPAPYKGIERNADGTYRAIANINGSKISYSPFKSAKLAARAYDLMMCKETTADDPCLNFAQDHKTIMELQEILALSRQNELVIPVRSTAKRRSSIIILLNNSDSCKITNFIRHGSSSEVIINISDSIINSSSRKITNSIIVILNNNTSGTTTIFDVVSDQEHNSSCYHIESFGSVKRAQGDPSLADFLWESLYQLPSSSRPRPLRPTRGGKASHDPPTLQRGAFKTSAIPCHRVRHPSGRHVKVFDSCRLKIQTDWEQEKEQEQDWEQEKEQEQDWEQEKEQEQDWEKEKEQAGCLSDWVMDLCKVIEGRSIMIGDQVVAIGKHAVQGMETAEIENLLCGPVDSCVQLKMRRRIGMTTADYFVTVSFMAREDRELSRLLLHSHQGIEKLMSLKEEAKVSRDSHNINGIQRILDFLLHFKTTCASFATAQQAYETGWQRALEGENIELRQIRSHKEQMDKLAGDIRSRSRSLLAAMRTLVTILSKP</sequence>
<dbReference type="HOGENOM" id="CLU_294656_0_0_1"/>
<dbReference type="RefSeq" id="XP_005821692.1">
    <property type="nucleotide sequence ID" value="XM_005821635.1"/>
</dbReference>
<keyword evidence="5" id="KW-1185">Reference proteome</keyword>
<dbReference type="AlphaFoldDB" id="L1IF55"/>
<dbReference type="SMART" id="SM00439">
    <property type="entry name" value="BAH"/>
    <property type="match status" value="1"/>
</dbReference>
<accession>L1IF55</accession>
<feature type="compositionally biased region" description="Polar residues" evidence="1">
    <location>
        <begin position="234"/>
        <end position="244"/>
    </location>
</feature>
<feature type="region of interest" description="Disordered" evidence="1">
    <location>
        <begin position="212"/>
        <end position="329"/>
    </location>
</feature>
<dbReference type="Pfam" id="PF01426">
    <property type="entry name" value="BAH"/>
    <property type="match status" value="1"/>
</dbReference>
<evidence type="ECO:0000256" key="1">
    <source>
        <dbReference type="SAM" id="MobiDB-lite"/>
    </source>
</evidence>
<dbReference type="OrthoDB" id="5376140at2759"/>
<evidence type="ECO:0000313" key="3">
    <source>
        <dbReference type="EMBL" id="EKX34712.1"/>
    </source>
</evidence>
<organism evidence="3">
    <name type="scientific">Guillardia theta (strain CCMP2712)</name>
    <name type="common">Cryptophyte</name>
    <dbReference type="NCBI Taxonomy" id="905079"/>
    <lineage>
        <taxon>Eukaryota</taxon>
        <taxon>Cryptophyceae</taxon>
        <taxon>Pyrenomonadales</taxon>
        <taxon>Geminigeraceae</taxon>
        <taxon>Guillardia</taxon>
    </lineage>
</organism>
<dbReference type="KEGG" id="gtt:GUITHDRAFT_119146"/>
<proteinExistence type="predicted"/>
<gene>
    <name evidence="3" type="ORF">GUITHDRAFT_119146</name>
</gene>
<feature type="region of interest" description="Disordered" evidence="1">
    <location>
        <begin position="529"/>
        <end position="551"/>
    </location>
</feature>
<reference evidence="3 5" key="1">
    <citation type="journal article" date="2012" name="Nature">
        <title>Algal genomes reveal evolutionary mosaicism and the fate of nucleomorphs.</title>
        <authorList>
            <consortium name="DOE Joint Genome Institute"/>
            <person name="Curtis B.A."/>
            <person name="Tanifuji G."/>
            <person name="Burki F."/>
            <person name="Gruber A."/>
            <person name="Irimia M."/>
            <person name="Maruyama S."/>
            <person name="Arias M.C."/>
            <person name="Ball S.G."/>
            <person name="Gile G.H."/>
            <person name="Hirakawa Y."/>
            <person name="Hopkins J.F."/>
            <person name="Kuo A."/>
            <person name="Rensing S.A."/>
            <person name="Schmutz J."/>
            <person name="Symeonidi A."/>
            <person name="Elias M."/>
            <person name="Eveleigh R.J."/>
            <person name="Herman E.K."/>
            <person name="Klute M.J."/>
            <person name="Nakayama T."/>
            <person name="Obornik M."/>
            <person name="Reyes-Prieto A."/>
            <person name="Armbrust E.V."/>
            <person name="Aves S.J."/>
            <person name="Beiko R.G."/>
            <person name="Coutinho P."/>
            <person name="Dacks J.B."/>
            <person name="Durnford D.G."/>
            <person name="Fast N.M."/>
            <person name="Green B.R."/>
            <person name="Grisdale C.J."/>
            <person name="Hempel F."/>
            <person name="Henrissat B."/>
            <person name="Hoppner M.P."/>
            <person name="Ishida K."/>
            <person name="Kim E."/>
            <person name="Koreny L."/>
            <person name="Kroth P.G."/>
            <person name="Liu Y."/>
            <person name="Malik S.B."/>
            <person name="Maier U.G."/>
            <person name="McRose D."/>
            <person name="Mock T."/>
            <person name="Neilson J.A."/>
            <person name="Onodera N.T."/>
            <person name="Poole A.M."/>
            <person name="Pritham E.J."/>
            <person name="Richards T.A."/>
            <person name="Rocap G."/>
            <person name="Roy S.W."/>
            <person name="Sarai C."/>
            <person name="Schaack S."/>
            <person name="Shirato S."/>
            <person name="Slamovits C.H."/>
            <person name="Spencer D.F."/>
            <person name="Suzuki S."/>
            <person name="Worden A.Z."/>
            <person name="Zauner S."/>
            <person name="Barry K."/>
            <person name="Bell C."/>
            <person name="Bharti A.K."/>
            <person name="Crow J.A."/>
            <person name="Grimwood J."/>
            <person name="Kramer R."/>
            <person name="Lindquist E."/>
            <person name="Lucas S."/>
            <person name="Salamov A."/>
            <person name="McFadden G.I."/>
            <person name="Lane C.E."/>
            <person name="Keeling P.J."/>
            <person name="Gray M.W."/>
            <person name="Grigoriev I.V."/>
            <person name="Archibald J.M."/>
        </authorList>
    </citation>
    <scope>NUCLEOTIDE SEQUENCE</scope>
    <source>
        <strain evidence="3 5">CCMP2712</strain>
    </source>
</reference>
<name>L1IF55_GUITC</name>
<reference evidence="4" key="3">
    <citation type="submission" date="2016-03" db="UniProtKB">
        <authorList>
            <consortium name="EnsemblProtists"/>
        </authorList>
    </citation>
    <scope>IDENTIFICATION</scope>
</reference>
<dbReference type="GeneID" id="17291464"/>
<dbReference type="InterPro" id="IPR001025">
    <property type="entry name" value="BAH_dom"/>
</dbReference>
<feature type="compositionally biased region" description="Basic and acidic residues" evidence="1">
    <location>
        <begin position="255"/>
        <end position="319"/>
    </location>
</feature>
<dbReference type="Proteomes" id="UP000011087">
    <property type="component" value="Unassembled WGS sequence"/>
</dbReference>
<dbReference type="EnsemblProtists" id="EKX34712">
    <property type="protein sequence ID" value="EKX34712"/>
    <property type="gene ID" value="GUITHDRAFT_119146"/>
</dbReference>
<evidence type="ECO:0000313" key="4">
    <source>
        <dbReference type="EnsemblProtists" id="EKX34712"/>
    </source>
</evidence>
<feature type="region of interest" description="Disordered" evidence="1">
    <location>
        <begin position="803"/>
        <end position="832"/>
    </location>
</feature>
<dbReference type="PaxDb" id="55529-EKX34712"/>
<evidence type="ECO:0000259" key="2">
    <source>
        <dbReference type="PROSITE" id="PS51038"/>
    </source>
</evidence>
<dbReference type="EMBL" id="JH993104">
    <property type="protein sequence ID" value="EKX34712.1"/>
    <property type="molecule type" value="Genomic_DNA"/>
</dbReference>